<dbReference type="NCBIfam" id="TIGR02937">
    <property type="entry name" value="sigma70-ECF"/>
    <property type="match status" value="1"/>
</dbReference>
<evidence type="ECO:0000313" key="10">
    <source>
        <dbReference type="Proteomes" id="UP000306918"/>
    </source>
</evidence>
<evidence type="ECO:0000256" key="4">
    <source>
        <dbReference type="ARBA" id="ARBA00023125"/>
    </source>
</evidence>
<dbReference type="PANTHER" id="PTHR43133">
    <property type="entry name" value="RNA POLYMERASE ECF-TYPE SIGMA FACTO"/>
    <property type="match status" value="1"/>
</dbReference>
<feature type="domain" description="RNA polymerase sigma factor 70 region 4 type 2" evidence="8">
    <location>
        <begin position="129"/>
        <end position="179"/>
    </location>
</feature>
<dbReference type="InterPro" id="IPR014284">
    <property type="entry name" value="RNA_pol_sigma-70_dom"/>
</dbReference>
<evidence type="ECO:0000256" key="1">
    <source>
        <dbReference type="ARBA" id="ARBA00010641"/>
    </source>
</evidence>
<dbReference type="InterPro" id="IPR013249">
    <property type="entry name" value="RNA_pol_sigma70_r4_t2"/>
</dbReference>
<evidence type="ECO:0000256" key="5">
    <source>
        <dbReference type="ARBA" id="ARBA00023163"/>
    </source>
</evidence>
<keyword evidence="5 6" id="KW-0804">Transcription</keyword>
<gene>
    <name evidence="9" type="ORF">FAM09_26660</name>
</gene>
<evidence type="ECO:0000313" key="9">
    <source>
        <dbReference type="EMBL" id="THU33026.1"/>
    </source>
</evidence>
<keyword evidence="4 6" id="KW-0238">DNA-binding</keyword>
<dbReference type="EMBL" id="STFF01000010">
    <property type="protein sequence ID" value="THU33026.1"/>
    <property type="molecule type" value="Genomic_DNA"/>
</dbReference>
<dbReference type="InterPro" id="IPR007627">
    <property type="entry name" value="RNA_pol_sigma70_r2"/>
</dbReference>
<dbReference type="Proteomes" id="UP000306918">
    <property type="component" value="Unassembled WGS sequence"/>
</dbReference>
<dbReference type="SUPFAM" id="SSF88946">
    <property type="entry name" value="Sigma2 domain of RNA polymerase sigma factors"/>
    <property type="match status" value="1"/>
</dbReference>
<proteinExistence type="inferred from homology"/>
<dbReference type="Pfam" id="PF04542">
    <property type="entry name" value="Sigma70_r2"/>
    <property type="match status" value="1"/>
</dbReference>
<evidence type="ECO:0000256" key="2">
    <source>
        <dbReference type="ARBA" id="ARBA00023015"/>
    </source>
</evidence>
<organism evidence="9 10">
    <name type="scientific">Niastella caeni</name>
    <dbReference type="NCBI Taxonomy" id="2569763"/>
    <lineage>
        <taxon>Bacteria</taxon>
        <taxon>Pseudomonadati</taxon>
        <taxon>Bacteroidota</taxon>
        <taxon>Chitinophagia</taxon>
        <taxon>Chitinophagales</taxon>
        <taxon>Chitinophagaceae</taxon>
        <taxon>Niastella</taxon>
    </lineage>
</organism>
<dbReference type="GO" id="GO:0016987">
    <property type="term" value="F:sigma factor activity"/>
    <property type="evidence" value="ECO:0007669"/>
    <property type="project" value="UniProtKB-KW"/>
</dbReference>
<evidence type="ECO:0000256" key="3">
    <source>
        <dbReference type="ARBA" id="ARBA00023082"/>
    </source>
</evidence>
<dbReference type="Gene3D" id="1.10.1740.10">
    <property type="match status" value="1"/>
</dbReference>
<dbReference type="SUPFAM" id="SSF88659">
    <property type="entry name" value="Sigma3 and sigma4 domains of RNA polymerase sigma factors"/>
    <property type="match status" value="1"/>
</dbReference>
<dbReference type="PROSITE" id="PS01063">
    <property type="entry name" value="SIGMA70_ECF"/>
    <property type="match status" value="1"/>
</dbReference>
<feature type="domain" description="RNA polymerase sigma-70 region 2" evidence="7">
    <location>
        <begin position="31"/>
        <end position="97"/>
    </location>
</feature>
<evidence type="ECO:0000256" key="6">
    <source>
        <dbReference type="RuleBase" id="RU000716"/>
    </source>
</evidence>
<dbReference type="Pfam" id="PF08281">
    <property type="entry name" value="Sigma70_r4_2"/>
    <property type="match status" value="1"/>
</dbReference>
<reference evidence="9 10" key="1">
    <citation type="submission" date="2019-04" db="EMBL/GenBank/DDBJ databases">
        <title>Niastella caeni sp. nov., isolated from activated sludge.</title>
        <authorList>
            <person name="Sheng M."/>
        </authorList>
    </citation>
    <scope>NUCLEOTIDE SEQUENCE [LARGE SCALE GENOMIC DNA]</scope>
    <source>
        <strain evidence="9 10">HX-2-15</strain>
    </source>
</reference>
<protein>
    <recommendedName>
        <fullName evidence="6">RNA polymerase sigma factor</fullName>
    </recommendedName>
</protein>
<comment type="similarity">
    <text evidence="1 6">Belongs to the sigma-70 factor family. ECF subfamily.</text>
</comment>
<keyword evidence="10" id="KW-1185">Reference proteome</keyword>
<dbReference type="AlphaFoldDB" id="A0A4V4GZJ8"/>
<dbReference type="InterPro" id="IPR036388">
    <property type="entry name" value="WH-like_DNA-bd_sf"/>
</dbReference>
<dbReference type="InterPro" id="IPR039425">
    <property type="entry name" value="RNA_pol_sigma-70-like"/>
</dbReference>
<keyword evidence="3 6" id="KW-0731">Sigma factor</keyword>
<sequence length="201" mass="23487">MTASNDITPNMSVKALFEAIAQNEEQAFKMLFNLYKARTYAVAFKLTKLAYASEEITQDVFISIWVSRAQLAQVKDAEAYIYTVIYNKVSRYLKKESNKERILQLSIWNTKSYSNETEETVFVHDQQKLLWEAVQQLSPQKKLMYELHEMQGKSYDEIAKTLDLSPHTVKSHVLQAVKFIRNCLKDRVLFILMLLAFLLMR</sequence>
<name>A0A4V4GZJ8_9BACT</name>
<dbReference type="GO" id="GO:0003677">
    <property type="term" value="F:DNA binding"/>
    <property type="evidence" value="ECO:0007669"/>
    <property type="project" value="UniProtKB-KW"/>
</dbReference>
<dbReference type="InterPro" id="IPR013324">
    <property type="entry name" value="RNA_pol_sigma_r3/r4-like"/>
</dbReference>
<dbReference type="RefSeq" id="WP_136580216.1">
    <property type="nucleotide sequence ID" value="NZ_STFF01000010.1"/>
</dbReference>
<dbReference type="Gene3D" id="1.10.10.10">
    <property type="entry name" value="Winged helix-like DNA-binding domain superfamily/Winged helix DNA-binding domain"/>
    <property type="match status" value="1"/>
</dbReference>
<dbReference type="InterPro" id="IPR000838">
    <property type="entry name" value="RNA_pol_sigma70_ECF_CS"/>
</dbReference>
<accession>A0A4V4GZJ8</accession>
<dbReference type="PANTHER" id="PTHR43133:SF46">
    <property type="entry name" value="RNA POLYMERASE SIGMA-70 FACTOR ECF SUBFAMILY"/>
    <property type="match status" value="1"/>
</dbReference>
<keyword evidence="2 6" id="KW-0805">Transcription regulation</keyword>
<comment type="caution">
    <text evidence="9">The sequence shown here is derived from an EMBL/GenBank/DDBJ whole genome shotgun (WGS) entry which is preliminary data.</text>
</comment>
<dbReference type="GO" id="GO:0006352">
    <property type="term" value="P:DNA-templated transcription initiation"/>
    <property type="evidence" value="ECO:0007669"/>
    <property type="project" value="InterPro"/>
</dbReference>
<dbReference type="OrthoDB" id="659577at2"/>
<dbReference type="InterPro" id="IPR013325">
    <property type="entry name" value="RNA_pol_sigma_r2"/>
</dbReference>
<evidence type="ECO:0000259" key="7">
    <source>
        <dbReference type="Pfam" id="PF04542"/>
    </source>
</evidence>
<evidence type="ECO:0000259" key="8">
    <source>
        <dbReference type="Pfam" id="PF08281"/>
    </source>
</evidence>